<feature type="compositionally biased region" description="Low complexity" evidence="10">
    <location>
        <begin position="116"/>
        <end position="125"/>
    </location>
</feature>
<feature type="domain" description="Protein kinase" evidence="12">
    <location>
        <begin position="697"/>
        <end position="952"/>
    </location>
</feature>
<feature type="domain" description="CRIB" evidence="13">
    <location>
        <begin position="287"/>
        <end position="300"/>
    </location>
</feature>
<dbReference type="SMART" id="SM00285">
    <property type="entry name" value="PBD"/>
    <property type="match status" value="1"/>
</dbReference>
<organism evidence="14 15">
    <name type="scientific">[Candida] anglica</name>
    <dbReference type="NCBI Taxonomy" id="148631"/>
    <lineage>
        <taxon>Eukaryota</taxon>
        <taxon>Fungi</taxon>
        <taxon>Dikarya</taxon>
        <taxon>Ascomycota</taxon>
        <taxon>Saccharomycotina</taxon>
        <taxon>Pichiomycetes</taxon>
        <taxon>Debaryomycetaceae</taxon>
        <taxon>Kurtzmaniella</taxon>
    </lineage>
</organism>
<evidence type="ECO:0000256" key="10">
    <source>
        <dbReference type="SAM" id="MobiDB-lite"/>
    </source>
</evidence>
<dbReference type="Gene3D" id="3.90.810.10">
    <property type="entry name" value="CRIB domain"/>
    <property type="match status" value="1"/>
</dbReference>
<dbReference type="CDD" id="cd01093">
    <property type="entry name" value="CRIB_PAK_like"/>
    <property type="match status" value="1"/>
</dbReference>
<dbReference type="Proteomes" id="UP001497600">
    <property type="component" value="Chromosome A"/>
</dbReference>
<dbReference type="GO" id="GO:0016301">
    <property type="term" value="F:kinase activity"/>
    <property type="evidence" value="ECO:0007669"/>
    <property type="project" value="UniProtKB-KW"/>
</dbReference>
<name>A0ABP0E663_9ASCO</name>
<evidence type="ECO:0000256" key="7">
    <source>
        <dbReference type="ARBA" id="ARBA00022840"/>
    </source>
</evidence>
<dbReference type="InterPro" id="IPR036936">
    <property type="entry name" value="CRIB_dom_sf"/>
</dbReference>
<dbReference type="PROSITE" id="PS50108">
    <property type="entry name" value="CRIB"/>
    <property type="match status" value="1"/>
</dbReference>
<dbReference type="PROSITE" id="PS00108">
    <property type="entry name" value="PROTEIN_KINASE_ST"/>
    <property type="match status" value="1"/>
</dbReference>
<dbReference type="InterPro" id="IPR033923">
    <property type="entry name" value="PAK_BD"/>
</dbReference>
<dbReference type="EMBL" id="OZ004253">
    <property type="protein sequence ID" value="CAK7893695.1"/>
    <property type="molecule type" value="Genomic_DNA"/>
</dbReference>
<feature type="compositionally biased region" description="Polar residues" evidence="10">
    <location>
        <begin position="460"/>
        <end position="501"/>
    </location>
</feature>
<comment type="similarity">
    <text evidence="1">Belongs to the protein kinase superfamily. STE Ser/Thr protein kinase family. STE20 subfamily.</text>
</comment>
<dbReference type="InterPro" id="IPR000095">
    <property type="entry name" value="CRIB_dom"/>
</dbReference>
<evidence type="ECO:0000259" key="12">
    <source>
        <dbReference type="PROSITE" id="PS50011"/>
    </source>
</evidence>
<evidence type="ECO:0000256" key="3">
    <source>
        <dbReference type="ARBA" id="ARBA00022527"/>
    </source>
</evidence>
<evidence type="ECO:0000256" key="4">
    <source>
        <dbReference type="ARBA" id="ARBA00022679"/>
    </source>
</evidence>
<feature type="domain" description="PH" evidence="11">
    <location>
        <begin position="149"/>
        <end position="267"/>
    </location>
</feature>
<sequence>MASVYTSDIKHYRRAPPPPGSSSAGTSSPGNASPTTTTGAPSGGPLGFSAGVSGPMGPGPIGPPSTGSTINSSSSSSSIVGGTGIPGLGPAGGHSQGSNPSSNGHRRHPSSGGGNNNNLSELAGSVSAPPPPPAAAAGGAGGGVRLPSTKRQSGWVHVKDDGIFTSFRWNKRYMVINDKTLNFYKNEPIQHQNTFHIDPVTAAANSPDLSFPLNQVGSINLKPNSGNTKTSHTLEIVPKVSGKPILISVKHNNDYLDWIDAFTLKCPLINIGNVGGSGNGGGSLSGVSNPINFTHKVHVGFDPASGNFTGLPDTWKNLLQHSKITNEDWKKDPVAVIEVLEFYSEQNGQNDQNQNSTTNALQEWTRHPKGGNTVASISGTNSGANSANSGPSTVNSTFKPSRAAPKPPIPYHLSQQKSQTTNVSPLQNLLKNSSREKDDELVPVRKAPPPPGSTLPGVSGASSATNLVGGTTNSTSRPYQKQNHSTSAIPTGLGLSSTKPQQQPPSVPRNGPTPDLKVQTAVSGSNGSNGPAGSVSGPSSAPAAGPSYIKPFGLKSSQQQYQKVGEKSFNIKPRQPPQQQQQQQQQKPQASQHASPQSAQHASPQSSQQSSQQSIQQSTQSSQSSQSEIKPLQPRHQEGSRQQGNVPGTSVAAGSASSKTPHANARATKKERERLNDLQVLAKLKTVVNNKDPTPLFKILEKAGQGASGAVYLAESLTTGNNKVAIKQMDLNAQPRKELIINEILVMKDSQHKNIVNFLDSYLRGNSDLWVIMEYMEGGSLTEVIENNEFKLSERQISTICFETLKGLQHLHKKHIIHRDIKSDNVLLDSKGNVKITDFGFCAKLTDQRNKRATMVGTPYWMAPEVVKQKEYDEKVDVWSLGIMTIEMIEGEPPYLNEEPLKALYLIATNGTPKLKKPELLSNSIKKFLSICLCVDVRYRASTDELLQHSFIQHKSGKVEELAPLLEWKKNPRVEEDE</sequence>
<evidence type="ECO:0000313" key="14">
    <source>
        <dbReference type="EMBL" id="CAK7893695.1"/>
    </source>
</evidence>
<dbReference type="SUPFAM" id="SSF56112">
    <property type="entry name" value="Protein kinase-like (PK-like)"/>
    <property type="match status" value="1"/>
</dbReference>
<dbReference type="InterPro" id="IPR001849">
    <property type="entry name" value="PH_domain"/>
</dbReference>
<feature type="compositionally biased region" description="Basic and acidic residues" evidence="10">
    <location>
        <begin position="433"/>
        <end position="443"/>
    </location>
</feature>
<evidence type="ECO:0000256" key="2">
    <source>
        <dbReference type="ARBA" id="ARBA00012513"/>
    </source>
</evidence>
<dbReference type="CDD" id="cd06614">
    <property type="entry name" value="STKc_PAK"/>
    <property type="match status" value="1"/>
</dbReference>
<feature type="region of interest" description="Disordered" evidence="10">
    <location>
        <begin position="364"/>
        <end position="674"/>
    </location>
</feature>
<feature type="compositionally biased region" description="Low complexity" evidence="10">
    <location>
        <begin position="521"/>
        <end position="547"/>
    </location>
</feature>
<comment type="catalytic activity">
    <reaction evidence="9">
        <text>L-seryl-[protein] + ATP = O-phospho-L-seryl-[protein] + ADP + H(+)</text>
        <dbReference type="Rhea" id="RHEA:17989"/>
        <dbReference type="Rhea" id="RHEA-COMP:9863"/>
        <dbReference type="Rhea" id="RHEA-COMP:11604"/>
        <dbReference type="ChEBI" id="CHEBI:15378"/>
        <dbReference type="ChEBI" id="CHEBI:29999"/>
        <dbReference type="ChEBI" id="CHEBI:30616"/>
        <dbReference type="ChEBI" id="CHEBI:83421"/>
        <dbReference type="ChEBI" id="CHEBI:456216"/>
        <dbReference type="EC" id="2.7.11.1"/>
    </reaction>
</comment>
<evidence type="ECO:0000256" key="1">
    <source>
        <dbReference type="ARBA" id="ARBA00008874"/>
    </source>
</evidence>
<keyword evidence="15" id="KW-1185">Reference proteome</keyword>
<keyword evidence="5" id="KW-0547">Nucleotide-binding</keyword>
<dbReference type="PANTHER" id="PTHR45832">
    <property type="entry name" value="SERINE/THREONINE-PROTEIN KINASE SAMKA-RELATED-RELATED"/>
    <property type="match status" value="1"/>
</dbReference>
<dbReference type="SMART" id="SM00233">
    <property type="entry name" value="PH"/>
    <property type="match status" value="1"/>
</dbReference>
<dbReference type="InterPro" id="IPR011009">
    <property type="entry name" value="Kinase-like_dom_sf"/>
</dbReference>
<evidence type="ECO:0000256" key="6">
    <source>
        <dbReference type="ARBA" id="ARBA00022777"/>
    </source>
</evidence>
<reference evidence="14 15" key="1">
    <citation type="submission" date="2024-01" db="EMBL/GenBank/DDBJ databases">
        <authorList>
            <consortium name="Genoscope - CEA"/>
            <person name="William W."/>
        </authorList>
    </citation>
    <scope>NUCLEOTIDE SEQUENCE [LARGE SCALE GENOMIC DNA]</scope>
    <source>
        <strain evidence="14 15">29B2s-10</strain>
    </source>
</reference>
<feature type="compositionally biased region" description="Low complexity" evidence="10">
    <location>
        <begin position="21"/>
        <end position="40"/>
    </location>
</feature>
<evidence type="ECO:0000259" key="13">
    <source>
        <dbReference type="PROSITE" id="PS50108"/>
    </source>
</evidence>
<dbReference type="Pfam" id="PF00069">
    <property type="entry name" value="Pkinase"/>
    <property type="match status" value="1"/>
</dbReference>
<evidence type="ECO:0000256" key="5">
    <source>
        <dbReference type="ARBA" id="ARBA00022741"/>
    </source>
</evidence>
<dbReference type="SUPFAM" id="SSF50729">
    <property type="entry name" value="PH domain-like"/>
    <property type="match status" value="1"/>
</dbReference>
<dbReference type="InterPro" id="IPR008271">
    <property type="entry name" value="Ser/Thr_kinase_AS"/>
</dbReference>
<feature type="compositionally biased region" description="Low complexity" evidence="10">
    <location>
        <begin position="577"/>
        <end position="627"/>
    </location>
</feature>
<protein>
    <recommendedName>
        <fullName evidence="2">non-specific serine/threonine protein kinase</fullName>
        <ecNumber evidence="2">2.7.11.1</ecNumber>
    </recommendedName>
</protein>
<dbReference type="Pfam" id="PF00786">
    <property type="entry name" value="PBD"/>
    <property type="match status" value="1"/>
</dbReference>
<keyword evidence="6 14" id="KW-0418">Kinase</keyword>
<dbReference type="EC" id="2.7.11.1" evidence="2"/>
<dbReference type="InterPro" id="IPR011993">
    <property type="entry name" value="PH-like_dom_sf"/>
</dbReference>
<dbReference type="PROSITE" id="PS50003">
    <property type="entry name" value="PH_DOMAIN"/>
    <property type="match status" value="1"/>
</dbReference>
<dbReference type="InterPro" id="IPR000719">
    <property type="entry name" value="Prot_kinase_dom"/>
</dbReference>
<feature type="compositionally biased region" description="Polar residues" evidence="10">
    <location>
        <begin position="413"/>
        <end position="432"/>
    </location>
</feature>
<dbReference type="PANTHER" id="PTHR45832:SF22">
    <property type="entry name" value="SERINE_THREONINE-PROTEIN KINASE SAMKA-RELATED"/>
    <property type="match status" value="1"/>
</dbReference>
<keyword evidence="4" id="KW-0808">Transferase</keyword>
<keyword evidence="3" id="KW-0723">Serine/threonine-protein kinase</keyword>
<dbReference type="CDD" id="cd13279">
    <property type="entry name" value="PH_Cla4_Ste20"/>
    <property type="match status" value="1"/>
</dbReference>
<feature type="region of interest" description="Disordered" evidence="10">
    <location>
        <begin position="1"/>
        <end position="152"/>
    </location>
</feature>
<dbReference type="InterPro" id="IPR051931">
    <property type="entry name" value="PAK3-like"/>
</dbReference>
<dbReference type="PROSITE" id="PS50011">
    <property type="entry name" value="PROTEIN_KINASE_DOM"/>
    <property type="match status" value="1"/>
</dbReference>
<dbReference type="Pfam" id="PF00169">
    <property type="entry name" value="PH"/>
    <property type="match status" value="1"/>
</dbReference>
<evidence type="ECO:0000256" key="9">
    <source>
        <dbReference type="ARBA" id="ARBA00048679"/>
    </source>
</evidence>
<feature type="compositionally biased region" description="Gly residues" evidence="10">
    <location>
        <begin position="81"/>
        <end position="95"/>
    </location>
</feature>
<dbReference type="Gene3D" id="1.10.510.10">
    <property type="entry name" value="Transferase(Phosphotransferase) domain 1"/>
    <property type="match status" value="1"/>
</dbReference>
<proteinExistence type="inferred from homology"/>
<feature type="compositionally biased region" description="Low complexity" evidence="10">
    <location>
        <begin position="375"/>
        <end position="392"/>
    </location>
</feature>
<dbReference type="Gene3D" id="3.30.200.20">
    <property type="entry name" value="Phosphorylase Kinase, domain 1"/>
    <property type="match status" value="1"/>
</dbReference>
<comment type="catalytic activity">
    <reaction evidence="8">
        <text>L-threonyl-[protein] + ATP = O-phospho-L-threonyl-[protein] + ADP + H(+)</text>
        <dbReference type="Rhea" id="RHEA:46608"/>
        <dbReference type="Rhea" id="RHEA-COMP:11060"/>
        <dbReference type="Rhea" id="RHEA-COMP:11605"/>
        <dbReference type="ChEBI" id="CHEBI:15378"/>
        <dbReference type="ChEBI" id="CHEBI:30013"/>
        <dbReference type="ChEBI" id="CHEBI:30616"/>
        <dbReference type="ChEBI" id="CHEBI:61977"/>
        <dbReference type="ChEBI" id="CHEBI:456216"/>
        <dbReference type="EC" id="2.7.11.1"/>
    </reaction>
</comment>
<evidence type="ECO:0000313" key="15">
    <source>
        <dbReference type="Proteomes" id="UP001497600"/>
    </source>
</evidence>
<evidence type="ECO:0000259" key="11">
    <source>
        <dbReference type="PROSITE" id="PS50003"/>
    </source>
</evidence>
<accession>A0ABP0E663</accession>
<feature type="compositionally biased region" description="Low complexity" evidence="10">
    <location>
        <begin position="64"/>
        <end position="80"/>
    </location>
</feature>
<evidence type="ECO:0000256" key="8">
    <source>
        <dbReference type="ARBA" id="ARBA00047899"/>
    </source>
</evidence>
<dbReference type="SMART" id="SM00220">
    <property type="entry name" value="S_TKc"/>
    <property type="match status" value="1"/>
</dbReference>
<dbReference type="Gene3D" id="2.30.29.30">
    <property type="entry name" value="Pleckstrin-homology domain (PH domain)/Phosphotyrosine-binding domain (PTB)"/>
    <property type="match status" value="1"/>
</dbReference>
<keyword evidence="7" id="KW-0067">ATP-binding</keyword>
<gene>
    <name evidence="14" type="primary">CLA4</name>
    <name evidence="14" type="ORF">CAAN4_A08504</name>
</gene>